<accession>A0A8X6MW32</accession>
<evidence type="ECO:0000313" key="2">
    <source>
        <dbReference type="Proteomes" id="UP000887013"/>
    </source>
</evidence>
<dbReference type="AlphaFoldDB" id="A0A8X6MW32"/>
<evidence type="ECO:0000313" key="1">
    <source>
        <dbReference type="EMBL" id="GFS81193.1"/>
    </source>
</evidence>
<proteinExistence type="predicted"/>
<dbReference type="Proteomes" id="UP000887013">
    <property type="component" value="Unassembled WGS sequence"/>
</dbReference>
<dbReference type="EMBL" id="BMAW01051575">
    <property type="protein sequence ID" value="GFS81193.1"/>
    <property type="molecule type" value="Genomic_DNA"/>
</dbReference>
<reference evidence="1" key="1">
    <citation type="submission" date="2020-08" db="EMBL/GenBank/DDBJ databases">
        <title>Multicomponent nature underlies the extraordinary mechanical properties of spider dragline silk.</title>
        <authorList>
            <person name="Kono N."/>
            <person name="Nakamura H."/>
            <person name="Mori M."/>
            <person name="Yoshida Y."/>
            <person name="Ohtoshi R."/>
            <person name="Malay A.D."/>
            <person name="Moran D.A.P."/>
            <person name="Tomita M."/>
            <person name="Numata K."/>
            <person name="Arakawa K."/>
        </authorList>
    </citation>
    <scope>NUCLEOTIDE SEQUENCE</scope>
</reference>
<gene>
    <name evidence="1" type="ORF">NPIL_334171</name>
</gene>
<protein>
    <submittedName>
        <fullName evidence="1">Uncharacterized protein</fullName>
    </submittedName>
</protein>
<organism evidence="1 2">
    <name type="scientific">Nephila pilipes</name>
    <name type="common">Giant wood spider</name>
    <name type="synonym">Nephila maculata</name>
    <dbReference type="NCBI Taxonomy" id="299642"/>
    <lineage>
        <taxon>Eukaryota</taxon>
        <taxon>Metazoa</taxon>
        <taxon>Ecdysozoa</taxon>
        <taxon>Arthropoda</taxon>
        <taxon>Chelicerata</taxon>
        <taxon>Arachnida</taxon>
        <taxon>Araneae</taxon>
        <taxon>Araneomorphae</taxon>
        <taxon>Entelegynae</taxon>
        <taxon>Araneoidea</taxon>
        <taxon>Nephilidae</taxon>
        <taxon>Nephila</taxon>
    </lineage>
</organism>
<name>A0A8X6MW32_NEPPI</name>
<comment type="caution">
    <text evidence="1">The sequence shown here is derived from an EMBL/GenBank/DDBJ whole genome shotgun (WGS) entry which is preliminary data.</text>
</comment>
<keyword evidence="2" id="KW-1185">Reference proteome</keyword>
<sequence>MIHSQQKSAHKSKGEEFTVSTKVIRKAAEMRDVFQLDKVPYILNEFVGVRGQNQNKLDVIFLALKGVMDAVDILVQLSKVISKASPPISRADYKIRPSPTLFRPTRCPDEKKRV</sequence>